<sequence length="85" mass="9260">MPNTILKGREVSMLREEMEILMNERQCLLDTTGAAAMFVAELDSAALPASACQAAKILSRSLNNLPEETLQDALERVKLVSAVRA</sequence>
<name>A0A1H5TPG5_9PROT</name>
<organism evidence="1 2">
    <name type="scientific">Nitrosomonas ureae</name>
    <dbReference type="NCBI Taxonomy" id="44577"/>
    <lineage>
        <taxon>Bacteria</taxon>
        <taxon>Pseudomonadati</taxon>
        <taxon>Pseudomonadota</taxon>
        <taxon>Betaproteobacteria</taxon>
        <taxon>Nitrosomonadales</taxon>
        <taxon>Nitrosomonadaceae</taxon>
        <taxon>Nitrosomonas</taxon>
    </lineage>
</organism>
<dbReference type="EMBL" id="FNUX01000005">
    <property type="protein sequence ID" value="SEF64639.1"/>
    <property type="molecule type" value="Genomic_DNA"/>
</dbReference>
<dbReference type="AlphaFoldDB" id="A0A1H5TPG5"/>
<evidence type="ECO:0000313" key="1">
    <source>
        <dbReference type="EMBL" id="SEF64639.1"/>
    </source>
</evidence>
<gene>
    <name evidence="1" type="ORF">SAMN05216334_10591</name>
</gene>
<protein>
    <submittedName>
        <fullName evidence="1">Uncharacterized protein</fullName>
    </submittedName>
</protein>
<dbReference type="RefSeq" id="WP_103965888.1">
    <property type="nucleotide sequence ID" value="NZ_FNUX01000005.1"/>
</dbReference>
<accession>A0A1H5TPG5</accession>
<dbReference type="OrthoDB" id="9181944at2"/>
<evidence type="ECO:0000313" key="2">
    <source>
        <dbReference type="Proteomes" id="UP000236753"/>
    </source>
</evidence>
<proteinExistence type="predicted"/>
<reference evidence="1 2" key="1">
    <citation type="submission" date="2016-10" db="EMBL/GenBank/DDBJ databases">
        <authorList>
            <person name="de Groot N.N."/>
        </authorList>
    </citation>
    <scope>NUCLEOTIDE SEQUENCE [LARGE SCALE GENOMIC DNA]</scope>
    <source>
        <strain evidence="1 2">Nm13</strain>
    </source>
</reference>
<dbReference type="Proteomes" id="UP000236753">
    <property type="component" value="Unassembled WGS sequence"/>
</dbReference>